<protein>
    <submittedName>
        <fullName evidence="3">LysM domain-containing protein</fullName>
    </submittedName>
</protein>
<evidence type="ECO:0000256" key="1">
    <source>
        <dbReference type="SAM" id="MobiDB-lite"/>
    </source>
</evidence>
<dbReference type="PROSITE" id="PS51782">
    <property type="entry name" value="LYSM"/>
    <property type="match status" value="1"/>
</dbReference>
<name>A0A2S6GR01_9PSEU</name>
<dbReference type="InterPro" id="IPR018392">
    <property type="entry name" value="LysM"/>
</dbReference>
<organism evidence="3 4">
    <name type="scientific">Actinokineospora auranticolor</name>
    <dbReference type="NCBI Taxonomy" id="155976"/>
    <lineage>
        <taxon>Bacteria</taxon>
        <taxon>Bacillati</taxon>
        <taxon>Actinomycetota</taxon>
        <taxon>Actinomycetes</taxon>
        <taxon>Pseudonocardiales</taxon>
        <taxon>Pseudonocardiaceae</taxon>
        <taxon>Actinokineospora</taxon>
    </lineage>
</organism>
<gene>
    <name evidence="3" type="ORF">CLV40_107320</name>
</gene>
<feature type="region of interest" description="Disordered" evidence="1">
    <location>
        <begin position="182"/>
        <end position="205"/>
    </location>
</feature>
<dbReference type="InterPro" id="IPR036779">
    <property type="entry name" value="LysM_dom_sf"/>
</dbReference>
<dbReference type="CDD" id="cd00118">
    <property type="entry name" value="LysM"/>
    <property type="match status" value="1"/>
</dbReference>
<proteinExistence type="predicted"/>
<evidence type="ECO:0000259" key="2">
    <source>
        <dbReference type="PROSITE" id="PS51782"/>
    </source>
</evidence>
<dbReference type="EMBL" id="PTIX01000007">
    <property type="protein sequence ID" value="PPK67654.1"/>
    <property type="molecule type" value="Genomic_DNA"/>
</dbReference>
<dbReference type="Proteomes" id="UP000239203">
    <property type="component" value="Unassembled WGS sequence"/>
</dbReference>
<feature type="region of interest" description="Disordered" evidence="1">
    <location>
        <begin position="54"/>
        <end position="76"/>
    </location>
</feature>
<dbReference type="OrthoDB" id="9815939at2"/>
<dbReference type="Pfam" id="PF01476">
    <property type="entry name" value="LysM"/>
    <property type="match status" value="1"/>
</dbReference>
<comment type="caution">
    <text evidence="3">The sequence shown here is derived from an EMBL/GenBank/DDBJ whole genome shotgun (WGS) entry which is preliminary data.</text>
</comment>
<dbReference type="Gene3D" id="3.10.350.10">
    <property type="entry name" value="LysM domain"/>
    <property type="match status" value="1"/>
</dbReference>
<sequence length="254" mass="26867">MVLGAALGFAANVGITAGLAGSQFPASLRCTTLPHVGFVPFDFNPTTITIKRTSKVGKTASPGGGKGDSGTVRPTTKKVDGGTITLAEIVFEGKTTKLRCDTLLGWMSPDSGFLGQVLSMVTGQNLKTEPPELTFQYGPPMVGFVYTVKLSGCTVKYTRFTGAGIPVRALVTMELTRVPTLLDSLPQNPTSGGQPGRRRHTVAEGESLQSIATANYGTPAAWRRIAEVNGIQDPMRVRPGTTVYLPNPQELQEA</sequence>
<keyword evidence="4" id="KW-1185">Reference proteome</keyword>
<evidence type="ECO:0000313" key="3">
    <source>
        <dbReference type="EMBL" id="PPK67654.1"/>
    </source>
</evidence>
<dbReference type="SMART" id="SM00257">
    <property type="entry name" value="LysM"/>
    <property type="match status" value="1"/>
</dbReference>
<reference evidence="3 4" key="1">
    <citation type="submission" date="2018-02" db="EMBL/GenBank/DDBJ databases">
        <title>Genomic Encyclopedia of Archaeal and Bacterial Type Strains, Phase II (KMG-II): from individual species to whole genera.</title>
        <authorList>
            <person name="Goeker M."/>
        </authorList>
    </citation>
    <scope>NUCLEOTIDE SEQUENCE [LARGE SCALE GENOMIC DNA]</scope>
    <source>
        <strain evidence="3 4">YU 961-1</strain>
    </source>
</reference>
<feature type="domain" description="LysM" evidence="2">
    <location>
        <begin position="198"/>
        <end position="245"/>
    </location>
</feature>
<dbReference type="AlphaFoldDB" id="A0A2S6GR01"/>
<dbReference type="RefSeq" id="WP_104479732.1">
    <property type="nucleotide sequence ID" value="NZ_CP154825.1"/>
</dbReference>
<accession>A0A2S6GR01</accession>
<evidence type="ECO:0000313" key="4">
    <source>
        <dbReference type="Proteomes" id="UP000239203"/>
    </source>
</evidence>